<dbReference type="EMBL" id="CP016022">
    <property type="protein sequence ID" value="ANJ73555.1"/>
    <property type="molecule type" value="Genomic_DNA"/>
</dbReference>
<evidence type="ECO:0000256" key="2">
    <source>
        <dbReference type="ARBA" id="ARBA00023157"/>
    </source>
</evidence>
<proteinExistence type="predicted"/>
<dbReference type="PROSITE" id="PS51450">
    <property type="entry name" value="LRR"/>
    <property type="match status" value="1"/>
</dbReference>
<gene>
    <name evidence="3" type="ORF">A9Y76_14240</name>
</gene>
<dbReference type="OrthoDB" id="222550at2"/>
<dbReference type="Gene3D" id="2.60.120.200">
    <property type="match status" value="4"/>
</dbReference>
<dbReference type="CDD" id="cd00110">
    <property type="entry name" value="LamG"/>
    <property type="match status" value="1"/>
</dbReference>
<accession>A0A191ZZD6</accession>
<reference evidence="4" key="1">
    <citation type="submission" date="2016-06" db="EMBL/GenBank/DDBJ databases">
        <authorList>
            <person name="Xu Y."/>
            <person name="Nagy A."/>
            <person name="Yan X."/>
            <person name="Kim S.W."/>
            <person name="Haley B."/>
            <person name="Liu N.T."/>
            <person name="Nou X."/>
        </authorList>
    </citation>
    <scope>NUCLEOTIDE SEQUENCE [LARGE SCALE GENOMIC DNA]</scope>
    <source>
        <strain evidence="4">ATCC 49129</strain>
    </source>
</reference>
<dbReference type="InterPro" id="IPR001611">
    <property type="entry name" value="Leu-rich_rpt"/>
</dbReference>
<dbReference type="InterPro" id="IPR013320">
    <property type="entry name" value="ConA-like_dom_sf"/>
</dbReference>
<evidence type="ECO:0000256" key="1">
    <source>
        <dbReference type="ARBA" id="ARBA00022729"/>
    </source>
</evidence>
<sequence>MAILPNGNVVLLLHCDDAAGSTVLADSSQYAQLAKCYGTCALSTVQSMFGGSSVKTGSANGSFFAVGTNQTMDFGVADFTVESFVYPVSQGADGGAVFGRWDGTNNDFLVARNSDGSLAVYVNGSLLFSTSAGDLPLNAFAHVALVRASGVVTLYVSGAAKGSAAYALAIPCTHGVPLYFGQANQSGGATWSEAYYDEIRVSNGLAQYLAPFSPPTAAFGGADQVLAYKNVVINDAPIAYWPLNDASGTSLADVMSNPANATASGGVTVAQAAIAPGLGTCLLLDGSTNRIDIAPSVTKFAIAGAITVEGWVKYSQSGGGNIFSCAYNNGFRVQIGGGAGGSGVNVIFNAANVLSSPANLSPNTLYHVVVTASSSGVKIYVNGSLVASNTTAWSSMDGSAVSLGYTATGRPLEPMGGSLSNVAVYSKELSSDRIAAHYTSGLASPTASADPNFGDVLLLVQGDSNYVDSSASPLTGTPIGSVAVSTSTFKFGGGSIGFSGGMLKYPGATLYAAMASSAMTFEAWIYPTAGGSFQRLMAFSDGTATNFQYSLTIDLDSSNKLKFLQLSGNALTQISSVTPLPMNQWYHVALVMSAGTLMGFVNGVLQGSAAVGPTNSLSDGALTLGADSNNGWAFTGFMDDVRFTKNVARYTGNFTPPSAAFPNTAGSNPTDPYANNVSLLIHCDGANNSTTFTDTSSYVHAVTATGNCVVSTTNPKFGSGCALSQGAWVDHLEISNSNAPEFDLASADFTVEGWVLVTGLGASGGAMIGRWGIGPSTNADWIVYISPSRQVGLYINGGQTLPESSSSALPNDGNYHHVAVTRQGSTLRLFIDGTQVGTATFSGTVQNSLGQPMRTHVWNDNVNSRLDGRLDEIRITKGVARYTANFTVPTTAFPNPGVAPVIQKYTKFIGTQSRLVKNIRSLAPGNTNRIFRTHRVTDYYDGGSKPIAGKVTVNDNPDSRMVRLFDLRSARLLRVTWSAADGTYSFPGMDPNRDYFVVGHDYTKTFNAVIQDRVRPA</sequence>
<dbReference type="PANTHER" id="PTHR42535">
    <property type="entry name" value="OOKINETE PROTEIN, PUTATIVE-RELATED"/>
    <property type="match status" value="1"/>
</dbReference>
<organism evidence="3 4">
    <name type="scientific">Ralstonia insidiosa</name>
    <dbReference type="NCBI Taxonomy" id="190721"/>
    <lineage>
        <taxon>Bacteria</taxon>
        <taxon>Pseudomonadati</taxon>
        <taxon>Pseudomonadota</taxon>
        <taxon>Betaproteobacteria</taxon>
        <taxon>Burkholderiales</taxon>
        <taxon>Burkholderiaceae</taxon>
        <taxon>Ralstonia</taxon>
    </lineage>
</organism>
<dbReference type="SMART" id="SM00560">
    <property type="entry name" value="LamGL"/>
    <property type="match status" value="1"/>
</dbReference>
<dbReference type="AlphaFoldDB" id="A0A191ZZD6"/>
<name>A0A191ZZD6_9RALS</name>
<dbReference type="PANTHER" id="PTHR42535:SF2">
    <property type="entry name" value="CHROMOSOME UNDETERMINED SCAFFOLD_146, WHOLE GENOME SHOTGUN SEQUENCE"/>
    <property type="match status" value="1"/>
</dbReference>
<keyword evidence="2" id="KW-1015">Disulfide bond</keyword>
<dbReference type="RefSeq" id="WP_064805021.1">
    <property type="nucleotide sequence ID" value="NZ_CP016022.1"/>
</dbReference>
<dbReference type="InterPro" id="IPR006558">
    <property type="entry name" value="LamG-like"/>
</dbReference>
<dbReference type="InterPro" id="IPR001791">
    <property type="entry name" value="Laminin_G"/>
</dbReference>
<protein>
    <submittedName>
        <fullName evidence="3">Uncharacterized protein</fullName>
    </submittedName>
</protein>
<dbReference type="Pfam" id="PF13385">
    <property type="entry name" value="Laminin_G_3"/>
    <property type="match status" value="4"/>
</dbReference>
<evidence type="ECO:0000313" key="4">
    <source>
        <dbReference type="Proteomes" id="UP000078572"/>
    </source>
</evidence>
<keyword evidence="4" id="KW-1185">Reference proteome</keyword>
<dbReference type="GeneID" id="61527177"/>
<keyword evidence="1" id="KW-0732">Signal</keyword>
<evidence type="ECO:0000313" key="3">
    <source>
        <dbReference type="EMBL" id="ANJ73555.1"/>
    </source>
</evidence>
<dbReference type="Proteomes" id="UP000078572">
    <property type="component" value="Chromosome 1"/>
</dbReference>
<dbReference type="SUPFAM" id="SSF49899">
    <property type="entry name" value="Concanavalin A-like lectins/glucanases"/>
    <property type="match status" value="4"/>
</dbReference>